<evidence type="ECO:0000313" key="9">
    <source>
        <dbReference type="EMBL" id="RKR04144.1"/>
    </source>
</evidence>
<evidence type="ECO:0000256" key="5">
    <source>
        <dbReference type="ARBA" id="ARBA00022909"/>
    </source>
</evidence>
<name>A0A495DMI3_9PROT</name>
<dbReference type="AlphaFoldDB" id="A0A495DMI3"/>
<protein>
    <recommendedName>
        <fullName evidence="4">dihydroneopterin aldolase</fullName>
        <ecNumber evidence="4">4.1.2.25</ecNumber>
    </recommendedName>
    <alternativeName>
        <fullName evidence="7">7,8-dihydroneopterin aldolase</fullName>
    </alternativeName>
</protein>
<dbReference type="GO" id="GO:0004150">
    <property type="term" value="F:dihydroneopterin aldolase activity"/>
    <property type="evidence" value="ECO:0007669"/>
    <property type="project" value="UniProtKB-EC"/>
</dbReference>
<dbReference type="Proteomes" id="UP000273675">
    <property type="component" value="Unassembled WGS sequence"/>
</dbReference>
<dbReference type="GO" id="GO:0046656">
    <property type="term" value="P:folic acid biosynthetic process"/>
    <property type="evidence" value="ECO:0007669"/>
    <property type="project" value="UniProtKB-KW"/>
</dbReference>
<comment type="similarity">
    <text evidence="3">Belongs to the DHNA family.</text>
</comment>
<dbReference type="RefSeq" id="WP_121209947.1">
    <property type="nucleotide sequence ID" value="NZ_RBIM01000001.1"/>
</dbReference>
<evidence type="ECO:0000256" key="4">
    <source>
        <dbReference type="ARBA" id="ARBA00013043"/>
    </source>
</evidence>
<evidence type="ECO:0000256" key="3">
    <source>
        <dbReference type="ARBA" id="ARBA00005708"/>
    </source>
</evidence>
<evidence type="ECO:0000256" key="1">
    <source>
        <dbReference type="ARBA" id="ARBA00001353"/>
    </source>
</evidence>
<dbReference type="EMBL" id="RBIM01000001">
    <property type="protein sequence ID" value="RKR04144.1"/>
    <property type="molecule type" value="Genomic_DNA"/>
</dbReference>
<dbReference type="PANTHER" id="PTHR42844:SF1">
    <property type="entry name" value="DIHYDRONEOPTERIN ALDOLASE 1-RELATED"/>
    <property type="match status" value="1"/>
</dbReference>
<dbReference type="PANTHER" id="PTHR42844">
    <property type="entry name" value="DIHYDRONEOPTERIN ALDOLASE 1-RELATED"/>
    <property type="match status" value="1"/>
</dbReference>
<dbReference type="Gene3D" id="3.30.1130.10">
    <property type="match status" value="1"/>
</dbReference>
<evidence type="ECO:0000259" key="8">
    <source>
        <dbReference type="SMART" id="SM00905"/>
    </source>
</evidence>
<dbReference type="InterPro" id="IPR043133">
    <property type="entry name" value="GTP-CH-I_C/QueF"/>
</dbReference>
<dbReference type="InterPro" id="IPR006157">
    <property type="entry name" value="FolB_dom"/>
</dbReference>
<keyword evidence="5" id="KW-0289">Folate biosynthesis</keyword>
<dbReference type="SMART" id="SM00905">
    <property type="entry name" value="FolB"/>
    <property type="match status" value="1"/>
</dbReference>
<gene>
    <name evidence="9" type="ORF">C7435_0588</name>
</gene>
<dbReference type="EC" id="4.1.2.25" evidence="4"/>
<comment type="caution">
    <text evidence="9">The sequence shown here is derived from an EMBL/GenBank/DDBJ whole genome shotgun (WGS) entry which is preliminary data.</text>
</comment>
<proteinExistence type="inferred from homology"/>
<evidence type="ECO:0000256" key="6">
    <source>
        <dbReference type="ARBA" id="ARBA00023239"/>
    </source>
</evidence>
<organism evidence="9 10">
    <name type="scientific">Maricaulis maris</name>
    <dbReference type="NCBI Taxonomy" id="74318"/>
    <lineage>
        <taxon>Bacteria</taxon>
        <taxon>Pseudomonadati</taxon>
        <taxon>Pseudomonadota</taxon>
        <taxon>Alphaproteobacteria</taxon>
        <taxon>Maricaulales</taxon>
        <taxon>Maricaulaceae</taxon>
        <taxon>Maricaulis</taxon>
    </lineage>
</organism>
<dbReference type="InterPro" id="IPR006156">
    <property type="entry name" value="Dihydroneopterin_aldolase"/>
</dbReference>
<feature type="domain" description="Dihydroneopterin aldolase/epimerase" evidence="8">
    <location>
        <begin position="22"/>
        <end position="130"/>
    </location>
</feature>
<keyword evidence="6" id="KW-0456">Lyase</keyword>
<dbReference type="GO" id="GO:0005737">
    <property type="term" value="C:cytoplasm"/>
    <property type="evidence" value="ECO:0007669"/>
    <property type="project" value="TreeGrafter"/>
</dbReference>
<reference evidence="9 10" key="1">
    <citation type="submission" date="2018-10" db="EMBL/GenBank/DDBJ databases">
        <title>Genomic Encyclopedia of Type Strains, Phase IV (KMG-IV): sequencing the most valuable type-strain genomes for metagenomic binning, comparative biology and taxonomic classification.</title>
        <authorList>
            <person name="Goeker M."/>
        </authorList>
    </citation>
    <scope>NUCLEOTIDE SEQUENCE [LARGE SCALE GENOMIC DNA]</scope>
    <source>
        <strain evidence="9 10">DSM 4734</strain>
    </source>
</reference>
<evidence type="ECO:0000256" key="2">
    <source>
        <dbReference type="ARBA" id="ARBA00005013"/>
    </source>
</evidence>
<dbReference type="SUPFAM" id="SSF55620">
    <property type="entry name" value="Tetrahydrobiopterin biosynthesis enzymes-like"/>
    <property type="match status" value="1"/>
</dbReference>
<evidence type="ECO:0000256" key="7">
    <source>
        <dbReference type="ARBA" id="ARBA00032903"/>
    </source>
</evidence>
<comment type="catalytic activity">
    <reaction evidence="1">
        <text>7,8-dihydroneopterin = 6-hydroxymethyl-7,8-dihydropterin + glycolaldehyde</text>
        <dbReference type="Rhea" id="RHEA:10540"/>
        <dbReference type="ChEBI" id="CHEBI:17001"/>
        <dbReference type="ChEBI" id="CHEBI:17071"/>
        <dbReference type="ChEBI" id="CHEBI:44841"/>
        <dbReference type="EC" id="4.1.2.25"/>
    </reaction>
</comment>
<sequence length="133" mass="14727">MRLDNVIENALASASGEDVFIYRLEGVKLDVEIGIHDYERGVKQRVLIDVITLVSKQWCGSDDIGTVVDYDYILHGIKALETRQFDLQETLCGTVLDIALEPAVVTAAQVTTRKVDAYADAAAVGLTRFRRKV</sequence>
<evidence type="ECO:0000313" key="10">
    <source>
        <dbReference type="Proteomes" id="UP000273675"/>
    </source>
</evidence>
<comment type="pathway">
    <text evidence="2">Cofactor biosynthesis; tetrahydrofolate biosynthesis; 2-amino-4-hydroxy-6-hydroxymethyl-7,8-dihydropteridine diphosphate from 7,8-dihydroneopterin triphosphate: step 3/4.</text>
</comment>
<dbReference type="Pfam" id="PF02152">
    <property type="entry name" value="FolB"/>
    <property type="match status" value="1"/>
</dbReference>
<accession>A0A495DMI3</accession>
<dbReference type="OrthoDB" id="5297888at2"/>